<organism evidence="15 16">
    <name type="scientific">Mesohalobacter halotolerans</name>
    <dbReference type="NCBI Taxonomy" id="1883405"/>
    <lineage>
        <taxon>Bacteria</taxon>
        <taxon>Pseudomonadati</taxon>
        <taxon>Bacteroidota</taxon>
        <taxon>Flavobacteriia</taxon>
        <taxon>Flavobacteriales</taxon>
        <taxon>Flavobacteriaceae</taxon>
        <taxon>Mesohalobacter</taxon>
    </lineage>
</organism>
<evidence type="ECO:0000256" key="8">
    <source>
        <dbReference type="ARBA" id="ARBA00022840"/>
    </source>
</evidence>
<dbReference type="InterPro" id="IPR005259">
    <property type="entry name" value="PriA"/>
</dbReference>
<evidence type="ECO:0000256" key="5">
    <source>
        <dbReference type="ARBA" id="ARBA00022801"/>
    </source>
</evidence>
<keyword evidence="8 12" id="KW-0067">ATP-binding</keyword>
<evidence type="ECO:0000256" key="9">
    <source>
        <dbReference type="ARBA" id="ARBA00023125"/>
    </source>
</evidence>
<dbReference type="FunFam" id="3.40.1440.60:FF:000001">
    <property type="entry name" value="Primosomal protein N"/>
    <property type="match status" value="1"/>
</dbReference>
<evidence type="ECO:0000256" key="1">
    <source>
        <dbReference type="ARBA" id="ARBA00022515"/>
    </source>
</evidence>
<dbReference type="GO" id="GO:0008270">
    <property type="term" value="F:zinc ion binding"/>
    <property type="evidence" value="ECO:0007669"/>
    <property type="project" value="UniProtKB-UniRule"/>
</dbReference>
<dbReference type="EMBL" id="SWMU01000002">
    <property type="protein sequence ID" value="TKS56472.1"/>
    <property type="molecule type" value="Genomic_DNA"/>
</dbReference>
<dbReference type="GO" id="GO:0016887">
    <property type="term" value="F:ATP hydrolysis activity"/>
    <property type="evidence" value="ECO:0007669"/>
    <property type="project" value="RHEA"/>
</dbReference>
<comment type="cofactor">
    <cofactor evidence="12">
        <name>Zn(2+)</name>
        <dbReference type="ChEBI" id="CHEBI:29105"/>
    </cofactor>
    <text evidence="12">Binds 2 zinc ions per subunit.</text>
</comment>
<name>A0A4U5TR88_9FLAO</name>
<dbReference type="NCBIfam" id="TIGR00595">
    <property type="entry name" value="priA"/>
    <property type="match status" value="1"/>
</dbReference>
<dbReference type="GO" id="GO:0006302">
    <property type="term" value="P:double-strand break repair"/>
    <property type="evidence" value="ECO:0007669"/>
    <property type="project" value="InterPro"/>
</dbReference>
<dbReference type="GO" id="GO:0006269">
    <property type="term" value="P:DNA replication, synthesis of primer"/>
    <property type="evidence" value="ECO:0007669"/>
    <property type="project" value="UniProtKB-KW"/>
</dbReference>
<dbReference type="SMART" id="SM00487">
    <property type="entry name" value="DEXDc"/>
    <property type="match status" value="1"/>
</dbReference>
<evidence type="ECO:0000256" key="11">
    <source>
        <dbReference type="ARBA" id="ARBA00048988"/>
    </source>
</evidence>
<comment type="similarity">
    <text evidence="12">Belongs to the helicase family. PriA subfamily.</text>
</comment>
<keyword evidence="2 12" id="KW-0235">DNA replication</keyword>
<dbReference type="InterPro" id="IPR041236">
    <property type="entry name" value="PriA_C"/>
</dbReference>
<feature type="binding site" evidence="12">
    <location>
        <position position="566"/>
    </location>
    <ligand>
        <name>Zn(2+)</name>
        <dbReference type="ChEBI" id="CHEBI:29105"/>
        <label>1</label>
    </ligand>
</feature>
<feature type="domain" description="Helicase ATP-binding" evidence="13">
    <location>
        <begin position="292"/>
        <end position="460"/>
    </location>
</feature>
<dbReference type="InterPro" id="IPR041222">
    <property type="entry name" value="PriA_3primeBD"/>
</dbReference>
<evidence type="ECO:0000259" key="14">
    <source>
        <dbReference type="PROSITE" id="PS51194"/>
    </source>
</evidence>
<feature type="binding site" evidence="12">
    <location>
        <position position="535"/>
    </location>
    <ligand>
        <name>Zn(2+)</name>
        <dbReference type="ChEBI" id="CHEBI:29105"/>
        <label>2</label>
    </ligand>
</feature>
<accession>A0A4U5TR88</accession>
<keyword evidence="4 12" id="KW-0547">Nucleotide-binding</keyword>
<keyword evidence="16" id="KW-1185">Reference proteome</keyword>
<dbReference type="PANTHER" id="PTHR30580:SF0">
    <property type="entry name" value="PRIMOSOMAL PROTEIN N"/>
    <property type="match status" value="1"/>
</dbReference>
<comment type="caution">
    <text evidence="15">The sequence shown here is derived from an EMBL/GenBank/DDBJ whole genome shotgun (WGS) entry which is preliminary data.</text>
</comment>
<keyword evidence="5 12" id="KW-0378">Hydrolase</keyword>
<evidence type="ECO:0000256" key="10">
    <source>
        <dbReference type="ARBA" id="ARBA00023235"/>
    </source>
</evidence>
<evidence type="ECO:0000256" key="3">
    <source>
        <dbReference type="ARBA" id="ARBA00022723"/>
    </source>
</evidence>
<dbReference type="GO" id="GO:0043138">
    <property type="term" value="F:3'-5' DNA helicase activity"/>
    <property type="evidence" value="ECO:0007669"/>
    <property type="project" value="UniProtKB-EC"/>
</dbReference>
<dbReference type="SMART" id="SM00490">
    <property type="entry name" value="HELICc"/>
    <property type="match status" value="1"/>
</dbReference>
<dbReference type="RefSeq" id="WP_138931574.1">
    <property type="nucleotide sequence ID" value="NZ_SWMU01000002.1"/>
</dbReference>
<feature type="domain" description="Helicase C-terminal" evidence="14">
    <location>
        <begin position="558"/>
        <end position="712"/>
    </location>
</feature>
<dbReference type="PROSITE" id="PS51192">
    <property type="entry name" value="HELICASE_ATP_BIND_1"/>
    <property type="match status" value="1"/>
</dbReference>
<feature type="binding site" evidence="12">
    <location>
        <position position="563"/>
    </location>
    <ligand>
        <name>Zn(2+)</name>
        <dbReference type="ChEBI" id="CHEBI:29105"/>
        <label>1</label>
    </ligand>
</feature>
<dbReference type="Pfam" id="PF00271">
    <property type="entry name" value="Helicase_C"/>
    <property type="match status" value="1"/>
</dbReference>
<keyword evidence="6 12" id="KW-0347">Helicase</keyword>
<feature type="binding site" evidence="12">
    <location>
        <position position="523"/>
    </location>
    <ligand>
        <name>Zn(2+)</name>
        <dbReference type="ChEBI" id="CHEBI:29105"/>
        <label>1</label>
    </ligand>
</feature>
<feature type="binding site" evidence="12">
    <location>
        <position position="526"/>
    </location>
    <ligand>
        <name>Zn(2+)</name>
        <dbReference type="ChEBI" id="CHEBI:29105"/>
        <label>1</label>
    </ligand>
</feature>
<dbReference type="GO" id="GO:0005524">
    <property type="term" value="F:ATP binding"/>
    <property type="evidence" value="ECO:0007669"/>
    <property type="project" value="UniProtKB-UniRule"/>
</dbReference>
<dbReference type="GO" id="GO:1990077">
    <property type="term" value="C:primosome complex"/>
    <property type="evidence" value="ECO:0007669"/>
    <property type="project" value="UniProtKB-UniRule"/>
</dbReference>
<dbReference type="Pfam" id="PF18319">
    <property type="entry name" value="Zn_ribbon_PriA"/>
    <property type="match status" value="1"/>
</dbReference>
<sequence>MSYYADVILPLNIENLLTYSLSEEMRHQCQIGSRVAVPLGKKKLYTAVVVNIHQNQPLHYEAKPVKEVLDHYPILSINQLKLFKWVKKYYLSSFGLILKACLPNALLIQSETLLQLNDKISYKKQNLSDDEYLLLEAVEKHTQIKMSDAQKILGKTSGLKVANKLISRDLISIDRHIRRKYKPKLKTYIRINKTYETTENLKTLLNNLGRAHKQKEVVLHYFKLMGKSTKPLSKQNFKSQIDASDSVLNSLIDKGVFEEFSIQQDRIKNSKITTANHFSLSTPQREVFETIKSHFNSDDVVLFKGVTSSGKTEIYLKLIKEYLEKQQQILYLLPEIALTTQLIQRIKSQFADKVFVYHSKYSANERVEIYRHVLNADSGQIIVGTRSSIFLPFKNLKLVIVDESHENSYKQYDPSPRYHARDTAVVLASIHRAKVLMGSATPSLESFYNVKEGKFKYVELNKRFGDVKPPVIKTIDLKDKYKRKKMKGHFSDTLVERITETLSKGKQIIVFQNRRGYSPIIECLTCGHSPQCPHCDVSLTLHKTNNTLRCHYCGYRMAVQNKCLSCGSQDLSSMGFGTEQIEHEAKDLFPKANVKRIDLDTTRGKYDFENLIAGFENLEIDILIGTQMLTKGLDFRNVDLVAVMHADGLFNFPNFRAFEKSYQLLTQVAGRAGRTKTQGEVLIQTFQPQHRVIQDVITENYTNLYEQEMAQRLHFHYPPYYRIIKLVFKSKDYNRLNEAADWMGIYLKQIFSKNILGPEFPGIARIRNKYIKHIIVKIPPEQSITKTKSYLIKGIERYKAVSKFKSVRLNVDVDPYT</sequence>
<dbReference type="InterPro" id="IPR042115">
    <property type="entry name" value="PriA_3primeBD_sf"/>
</dbReference>
<dbReference type="InterPro" id="IPR011545">
    <property type="entry name" value="DEAD/DEAH_box_helicase_dom"/>
</dbReference>
<gene>
    <name evidence="12 15" type="primary">priA</name>
    <name evidence="15" type="ORF">FCN74_05355</name>
</gene>
<dbReference type="AlphaFoldDB" id="A0A4U5TR88"/>
<dbReference type="CDD" id="cd18804">
    <property type="entry name" value="SF2_C_priA"/>
    <property type="match status" value="1"/>
</dbReference>
<dbReference type="GO" id="GO:0003677">
    <property type="term" value="F:DNA binding"/>
    <property type="evidence" value="ECO:0007669"/>
    <property type="project" value="UniProtKB-UniRule"/>
</dbReference>
<evidence type="ECO:0000256" key="7">
    <source>
        <dbReference type="ARBA" id="ARBA00022833"/>
    </source>
</evidence>
<keyword evidence="1 12" id="KW-0639">Primosome</keyword>
<dbReference type="Gene3D" id="3.40.50.300">
    <property type="entry name" value="P-loop containing nucleotide triphosphate hydrolases"/>
    <property type="match status" value="2"/>
</dbReference>
<evidence type="ECO:0000259" key="13">
    <source>
        <dbReference type="PROSITE" id="PS51192"/>
    </source>
</evidence>
<feature type="binding site" evidence="12">
    <location>
        <position position="553"/>
    </location>
    <ligand>
        <name>Zn(2+)</name>
        <dbReference type="ChEBI" id="CHEBI:29105"/>
        <label>2</label>
    </ligand>
</feature>
<dbReference type="InterPro" id="IPR040498">
    <property type="entry name" value="PriA_CRR"/>
</dbReference>
<dbReference type="GO" id="GO:0006310">
    <property type="term" value="P:DNA recombination"/>
    <property type="evidence" value="ECO:0007669"/>
    <property type="project" value="InterPro"/>
</dbReference>
<dbReference type="Gene3D" id="3.40.1440.60">
    <property type="entry name" value="PriA, 3(prime) DNA-binding domain"/>
    <property type="match status" value="1"/>
</dbReference>
<evidence type="ECO:0000313" key="16">
    <source>
        <dbReference type="Proteomes" id="UP000306552"/>
    </source>
</evidence>
<dbReference type="Pfam" id="PF18074">
    <property type="entry name" value="PriA_C"/>
    <property type="match status" value="1"/>
</dbReference>
<comment type="catalytic activity">
    <reaction evidence="12">
        <text>Couples ATP hydrolysis with the unwinding of duplex DNA by translocating in the 3'-5' direction.</text>
        <dbReference type="EC" id="5.6.2.4"/>
    </reaction>
</comment>
<comment type="function">
    <text evidence="12">Initiates the restart of stalled replication forks, which reloads the replicative helicase on sites other than the origin of replication. Recognizes and binds to abandoned replication forks and remodels them to uncover a helicase loading site. Promotes assembly of the primosome at these replication forks.</text>
</comment>
<feature type="binding site" evidence="12">
    <location>
        <position position="550"/>
    </location>
    <ligand>
        <name>Zn(2+)</name>
        <dbReference type="ChEBI" id="CHEBI:29105"/>
        <label>2</label>
    </ligand>
</feature>
<evidence type="ECO:0000256" key="2">
    <source>
        <dbReference type="ARBA" id="ARBA00022705"/>
    </source>
</evidence>
<dbReference type="CDD" id="cd17929">
    <property type="entry name" value="DEXHc_priA"/>
    <property type="match status" value="1"/>
</dbReference>
<evidence type="ECO:0000256" key="6">
    <source>
        <dbReference type="ARBA" id="ARBA00022806"/>
    </source>
</evidence>
<dbReference type="GO" id="GO:0006270">
    <property type="term" value="P:DNA replication initiation"/>
    <property type="evidence" value="ECO:0007669"/>
    <property type="project" value="TreeGrafter"/>
</dbReference>
<dbReference type="Pfam" id="PF17764">
    <property type="entry name" value="PriA_3primeBD"/>
    <property type="match status" value="1"/>
</dbReference>
<evidence type="ECO:0000313" key="15">
    <source>
        <dbReference type="EMBL" id="TKS56472.1"/>
    </source>
</evidence>
<keyword evidence="3 12" id="KW-0479">Metal-binding</keyword>
<dbReference type="PROSITE" id="PS51194">
    <property type="entry name" value="HELICASE_CTER"/>
    <property type="match status" value="1"/>
</dbReference>
<keyword evidence="9 12" id="KW-0238">DNA-binding</keyword>
<dbReference type="HAMAP" id="MF_00983">
    <property type="entry name" value="PriA"/>
    <property type="match status" value="1"/>
</dbReference>
<keyword evidence="10 12" id="KW-0413">Isomerase</keyword>
<dbReference type="InterPro" id="IPR027417">
    <property type="entry name" value="P-loop_NTPase"/>
</dbReference>
<dbReference type="EC" id="5.6.2.4" evidence="12"/>
<keyword evidence="7 12" id="KW-0862">Zinc</keyword>
<evidence type="ECO:0000256" key="12">
    <source>
        <dbReference type="HAMAP-Rule" id="MF_00983"/>
    </source>
</evidence>
<dbReference type="OrthoDB" id="9759544at2"/>
<dbReference type="InterPro" id="IPR014001">
    <property type="entry name" value="Helicase_ATP-bd"/>
</dbReference>
<proteinExistence type="inferred from homology"/>
<feature type="binding site" evidence="12">
    <location>
        <position position="532"/>
    </location>
    <ligand>
        <name>Zn(2+)</name>
        <dbReference type="ChEBI" id="CHEBI:29105"/>
        <label>2</label>
    </ligand>
</feature>
<dbReference type="FunFam" id="3.40.50.300:FF:000489">
    <property type="entry name" value="Primosome assembly protein PriA"/>
    <property type="match status" value="1"/>
</dbReference>
<evidence type="ECO:0000256" key="4">
    <source>
        <dbReference type="ARBA" id="ARBA00022741"/>
    </source>
</evidence>
<dbReference type="PANTHER" id="PTHR30580">
    <property type="entry name" value="PRIMOSOMAL PROTEIN N"/>
    <property type="match status" value="1"/>
</dbReference>
<dbReference type="SUPFAM" id="SSF52540">
    <property type="entry name" value="P-loop containing nucleoside triphosphate hydrolases"/>
    <property type="match status" value="1"/>
</dbReference>
<comment type="catalytic activity">
    <reaction evidence="11 12">
        <text>ATP + H2O = ADP + phosphate + H(+)</text>
        <dbReference type="Rhea" id="RHEA:13065"/>
        <dbReference type="ChEBI" id="CHEBI:15377"/>
        <dbReference type="ChEBI" id="CHEBI:15378"/>
        <dbReference type="ChEBI" id="CHEBI:30616"/>
        <dbReference type="ChEBI" id="CHEBI:43474"/>
        <dbReference type="ChEBI" id="CHEBI:456216"/>
        <dbReference type="EC" id="5.6.2.4"/>
    </reaction>
</comment>
<dbReference type="InterPro" id="IPR001650">
    <property type="entry name" value="Helicase_C-like"/>
</dbReference>
<dbReference type="Proteomes" id="UP000306552">
    <property type="component" value="Unassembled WGS sequence"/>
</dbReference>
<protein>
    <recommendedName>
        <fullName evidence="12">Replication restart protein PriA</fullName>
    </recommendedName>
    <alternativeName>
        <fullName evidence="12">ATP-dependent DNA helicase PriA</fullName>
        <ecNumber evidence="12">5.6.2.4</ecNumber>
    </alternativeName>
    <alternativeName>
        <fullName evidence="12">DNA 3'-5' helicase PriA</fullName>
    </alternativeName>
</protein>
<reference evidence="15 16" key="1">
    <citation type="submission" date="2019-04" db="EMBL/GenBank/DDBJ databases">
        <title>Psychroflexus halotolerans sp. nov., isolated from a marine solar saltern.</title>
        <authorList>
            <person name="Feng X."/>
        </authorList>
    </citation>
    <scope>NUCLEOTIDE SEQUENCE [LARGE SCALE GENOMIC DNA]</scope>
    <source>
        <strain evidence="15 16">WDS2C27</strain>
    </source>
</reference>
<dbReference type="Pfam" id="PF00270">
    <property type="entry name" value="DEAD"/>
    <property type="match status" value="1"/>
</dbReference>
<comment type="subunit">
    <text evidence="12">Component of the replication restart primosome.</text>
</comment>